<proteinExistence type="predicted"/>
<organism evidence="1 2">
    <name type="scientific">Monilinia laxa</name>
    <name type="common">Brown rot fungus</name>
    <name type="synonym">Sclerotinia laxa</name>
    <dbReference type="NCBI Taxonomy" id="61186"/>
    <lineage>
        <taxon>Eukaryota</taxon>
        <taxon>Fungi</taxon>
        <taxon>Dikarya</taxon>
        <taxon>Ascomycota</taxon>
        <taxon>Pezizomycotina</taxon>
        <taxon>Leotiomycetes</taxon>
        <taxon>Helotiales</taxon>
        <taxon>Sclerotiniaceae</taxon>
        <taxon>Monilinia</taxon>
    </lineage>
</organism>
<evidence type="ECO:0000313" key="2">
    <source>
        <dbReference type="Proteomes" id="UP000326757"/>
    </source>
</evidence>
<evidence type="ECO:0000313" key="1">
    <source>
        <dbReference type="EMBL" id="KAB8298009.1"/>
    </source>
</evidence>
<accession>A0A5N6K613</accession>
<gene>
    <name evidence="1" type="ORF">EYC80_001781</name>
</gene>
<reference evidence="1 2" key="1">
    <citation type="submission" date="2019-06" db="EMBL/GenBank/DDBJ databases">
        <title>Genome Sequence of the Brown Rot Fungal Pathogen Monilinia laxa.</title>
        <authorList>
            <person name="De Miccolis Angelini R.M."/>
            <person name="Landi L."/>
            <person name="Abate D."/>
            <person name="Pollastro S."/>
            <person name="Romanazzi G."/>
            <person name="Faretra F."/>
        </authorList>
    </citation>
    <scope>NUCLEOTIDE SEQUENCE [LARGE SCALE GENOMIC DNA]</scope>
    <source>
        <strain evidence="1 2">Mlax316</strain>
    </source>
</reference>
<dbReference type="AlphaFoldDB" id="A0A5N6K613"/>
<keyword evidence="2" id="KW-1185">Reference proteome</keyword>
<dbReference type="Proteomes" id="UP000326757">
    <property type="component" value="Unassembled WGS sequence"/>
</dbReference>
<sequence length="92" mass="10321">MQPSFLSLPSLQPCHPTIQFKSLQCCQSKSNYLSIHLRILLDLGRKPIQIVHGNNDSVLYARNSNTNLSVHPFPYSCPERSASVAIQMLVNI</sequence>
<dbReference type="EMBL" id="VIGI01000007">
    <property type="protein sequence ID" value="KAB8298009.1"/>
    <property type="molecule type" value="Genomic_DNA"/>
</dbReference>
<protein>
    <submittedName>
        <fullName evidence="1">Uncharacterized protein</fullName>
    </submittedName>
</protein>
<name>A0A5N6K613_MONLA</name>
<comment type="caution">
    <text evidence="1">The sequence shown here is derived from an EMBL/GenBank/DDBJ whole genome shotgun (WGS) entry which is preliminary data.</text>
</comment>